<gene>
    <name evidence="18" type="primary">CHT2</name>
    <name evidence="18" type="ORF">Cpir12675_006668</name>
</gene>
<feature type="domain" description="CBM1" evidence="16">
    <location>
        <begin position="398"/>
        <end position="434"/>
    </location>
</feature>
<keyword evidence="10" id="KW-0119">Carbohydrate metabolism</keyword>
<dbReference type="GO" id="GO:0008843">
    <property type="term" value="F:endochitinase activity"/>
    <property type="evidence" value="ECO:0007669"/>
    <property type="project" value="UniProtKB-EC"/>
</dbReference>
<evidence type="ECO:0000256" key="13">
    <source>
        <dbReference type="ARBA" id="ARBA00025727"/>
    </source>
</evidence>
<evidence type="ECO:0000256" key="9">
    <source>
        <dbReference type="ARBA" id="ARBA00023026"/>
    </source>
</evidence>
<dbReference type="PANTHER" id="PTHR45708">
    <property type="entry name" value="ENDOCHITINASE"/>
    <property type="match status" value="1"/>
</dbReference>
<evidence type="ECO:0000256" key="7">
    <source>
        <dbReference type="ARBA" id="ARBA00022801"/>
    </source>
</evidence>
<keyword evidence="5" id="KW-0147">Chitin-binding</keyword>
<dbReference type="InterPro" id="IPR017853">
    <property type="entry name" value="GH"/>
</dbReference>
<dbReference type="PROSITE" id="PS51164">
    <property type="entry name" value="CBM1_2"/>
    <property type="match status" value="1"/>
</dbReference>
<protein>
    <recommendedName>
        <fullName evidence="3">chitinase</fullName>
        <ecNumber evidence="3">3.2.1.14</ecNumber>
    </recommendedName>
</protein>
<evidence type="ECO:0000256" key="10">
    <source>
        <dbReference type="ARBA" id="ARBA00023277"/>
    </source>
</evidence>
<sequence length="434" mass="46285">MFPSAPNLAVTVLAGLAALPAAVNAGYQSSTRDNIAVYWGQNSAGDADSQGRLAEYCESTPVNIIPIAFLNGIKDSTTVDFGSAGDRCTTMPGTNLLSCPEIEEDITKCQTAGKTILLSIGGATYTEGGFSSASEAEEYADKIWAMFGPETDDKDIKRPFGKAVIDGFDFDFEAESANLVPFGKRLRQNMDASPGSYYLAAAPQCPYPDRANNEMLAGQVPFDFIMVQFYNNDCGVQSYTAGGTSQNSFNYETWDTWASTKSANKNVKVMLGIPATSSAGRGYVGADTLSEILNYCATFSSFGGVMMWDMSQLYKNDGYLVKVADSLSGTKAAPPTAATSAPVSTPAPTYGQTSFVTSTRTATTTIQKTLPAIKAEVSTSTVSRSDSSLYFQEESQSDGVSQWNQCGGSGYTGLVTCKAPYSCMCLNEWYCQCN</sequence>
<dbReference type="Pfam" id="PF00704">
    <property type="entry name" value="Glyco_hydro_18"/>
    <property type="match status" value="1"/>
</dbReference>
<dbReference type="InterPro" id="IPR045321">
    <property type="entry name" value="Cts1-like"/>
</dbReference>
<dbReference type="CDD" id="cd02877">
    <property type="entry name" value="GH18_hevamine_XipI_class_III"/>
    <property type="match status" value="1"/>
</dbReference>
<dbReference type="InterPro" id="IPR000254">
    <property type="entry name" value="CBD"/>
</dbReference>
<evidence type="ECO:0000313" key="19">
    <source>
        <dbReference type="Proteomes" id="UP001583280"/>
    </source>
</evidence>
<dbReference type="PROSITE" id="PS00562">
    <property type="entry name" value="CBM1_1"/>
    <property type="match status" value="1"/>
</dbReference>
<evidence type="ECO:0000259" key="16">
    <source>
        <dbReference type="PROSITE" id="PS51164"/>
    </source>
</evidence>
<evidence type="ECO:0000313" key="18">
    <source>
        <dbReference type="EMBL" id="KAL1887164.1"/>
    </source>
</evidence>
<dbReference type="EMBL" id="JAWDJO010000346">
    <property type="protein sequence ID" value="KAL1887164.1"/>
    <property type="molecule type" value="Genomic_DNA"/>
</dbReference>
<dbReference type="Proteomes" id="UP001583280">
    <property type="component" value="Unassembled WGS sequence"/>
</dbReference>
<evidence type="ECO:0000256" key="12">
    <source>
        <dbReference type="ARBA" id="ARBA00023326"/>
    </source>
</evidence>
<keyword evidence="19" id="KW-1185">Reference proteome</keyword>
<keyword evidence="6 15" id="KW-0732">Signal</keyword>
<evidence type="ECO:0000256" key="1">
    <source>
        <dbReference type="ARBA" id="ARBA00000822"/>
    </source>
</evidence>
<comment type="subcellular location">
    <subcellularLocation>
        <location evidence="2">Secreted</location>
    </subcellularLocation>
</comment>
<dbReference type="Pfam" id="PF00734">
    <property type="entry name" value="CBM_1"/>
    <property type="match status" value="1"/>
</dbReference>
<keyword evidence="4" id="KW-0964">Secreted</keyword>
<comment type="caution">
    <text evidence="18">The sequence shown here is derived from an EMBL/GenBank/DDBJ whole genome shotgun (WGS) entry which is preliminary data.</text>
</comment>
<evidence type="ECO:0000256" key="15">
    <source>
        <dbReference type="SAM" id="SignalP"/>
    </source>
</evidence>
<keyword evidence="12" id="KW-0624">Polysaccharide degradation</keyword>
<dbReference type="InterPro" id="IPR001579">
    <property type="entry name" value="Glyco_hydro_18_chit_AS"/>
</dbReference>
<organism evidence="18 19">
    <name type="scientific">Ceratocystis pirilliformis</name>
    <dbReference type="NCBI Taxonomy" id="259994"/>
    <lineage>
        <taxon>Eukaryota</taxon>
        <taxon>Fungi</taxon>
        <taxon>Dikarya</taxon>
        <taxon>Ascomycota</taxon>
        <taxon>Pezizomycotina</taxon>
        <taxon>Sordariomycetes</taxon>
        <taxon>Hypocreomycetidae</taxon>
        <taxon>Microascales</taxon>
        <taxon>Ceratocystidaceae</taxon>
        <taxon>Ceratocystis</taxon>
    </lineage>
</organism>
<reference evidence="18 19" key="1">
    <citation type="journal article" date="2024" name="IMA Fungus">
        <title>IMA Genome - F19 : A genome assembly and annotation guide to empower mycologists, including annotated draft genome sequences of Ceratocystis pirilliformis, Diaporthe australafricana, Fusarium ophioides, Paecilomyces lecythidis, and Sporothrix stenoceras.</title>
        <authorList>
            <person name="Aylward J."/>
            <person name="Wilson A.M."/>
            <person name="Visagie C.M."/>
            <person name="Spraker J."/>
            <person name="Barnes I."/>
            <person name="Buitendag C."/>
            <person name="Ceriani C."/>
            <person name="Del Mar Angel L."/>
            <person name="du Plessis D."/>
            <person name="Fuchs T."/>
            <person name="Gasser K."/>
            <person name="Kramer D."/>
            <person name="Li W."/>
            <person name="Munsamy K."/>
            <person name="Piso A."/>
            <person name="Price J.L."/>
            <person name="Sonnekus B."/>
            <person name="Thomas C."/>
            <person name="van der Nest A."/>
            <person name="van Dijk A."/>
            <person name="van Heerden A."/>
            <person name="van Vuuren N."/>
            <person name="Yilmaz N."/>
            <person name="Duong T.A."/>
            <person name="van der Merwe N.A."/>
            <person name="Wingfield M.J."/>
            <person name="Wingfield B.D."/>
        </authorList>
    </citation>
    <scope>NUCLEOTIDE SEQUENCE [LARGE SCALE GENOMIC DNA]</scope>
    <source>
        <strain evidence="18 19">CMW 12675</strain>
    </source>
</reference>
<dbReference type="EC" id="3.2.1.14" evidence="3"/>
<evidence type="ECO:0000256" key="4">
    <source>
        <dbReference type="ARBA" id="ARBA00022525"/>
    </source>
</evidence>
<dbReference type="InterPro" id="IPR001223">
    <property type="entry name" value="Glyco_hydro18_cat"/>
</dbReference>
<evidence type="ECO:0000256" key="6">
    <source>
        <dbReference type="ARBA" id="ARBA00022729"/>
    </source>
</evidence>
<feature type="domain" description="GH18" evidence="17">
    <location>
        <begin position="33"/>
        <end position="330"/>
    </location>
</feature>
<accession>A0ABR3YIB5</accession>
<dbReference type="SUPFAM" id="SSF57180">
    <property type="entry name" value="Cellulose-binding domain"/>
    <property type="match status" value="1"/>
</dbReference>
<feature type="signal peptide" evidence="15">
    <location>
        <begin position="1"/>
        <end position="25"/>
    </location>
</feature>
<dbReference type="SMART" id="SM00236">
    <property type="entry name" value="fCBD"/>
    <property type="match status" value="1"/>
</dbReference>
<evidence type="ECO:0000256" key="3">
    <source>
        <dbReference type="ARBA" id="ARBA00012729"/>
    </source>
</evidence>
<dbReference type="PANTHER" id="PTHR45708:SF49">
    <property type="entry name" value="ENDOCHITINASE"/>
    <property type="match status" value="1"/>
</dbReference>
<dbReference type="InterPro" id="IPR035971">
    <property type="entry name" value="CBD_sf"/>
</dbReference>
<dbReference type="Gene3D" id="3.20.20.80">
    <property type="entry name" value="Glycosidases"/>
    <property type="match status" value="1"/>
</dbReference>
<evidence type="ECO:0000256" key="14">
    <source>
        <dbReference type="RuleBase" id="RU000489"/>
    </source>
</evidence>
<keyword evidence="8" id="KW-0146">Chitin degradation</keyword>
<evidence type="ECO:0000259" key="17">
    <source>
        <dbReference type="PROSITE" id="PS51910"/>
    </source>
</evidence>
<dbReference type="PROSITE" id="PS01095">
    <property type="entry name" value="GH18_1"/>
    <property type="match status" value="1"/>
</dbReference>
<evidence type="ECO:0000256" key="2">
    <source>
        <dbReference type="ARBA" id="ARBA00004613"/>
    </source>
</evidence>
<comment type="similarity">
    <text evidence="13">Belongs to the glycosyl hydrolase 18 family. Chitinase class III subfamily.</text>
</comment>
<evidence type="ECO:0000256" key="5">
    <source>
        <dbReference type="ARBA" id="ARBA00022669"/>
    </source>
</evidence>
<proteinExistence type="inferred from homology"/>
<dbReference type="InterPro" id="IPR050542">
    <property type="entry name" value="Glycosyl_Hydrlase18_Chitinase"/>
</dbReference>
<dbReference type="PROSITE" id="PS51910">
    <property type="entry name" value="GH18_2"/>
    <property type="match status" value="1"/>
</dbReference>
<evidence type="ECO:0000256" key="11">
    <source>
        <dbReference type="ARBA" id="ARBA00023295"/>
    </source>
</evidence>
<dbReference type="SUPFAM" id="SSF51445">
    <property type="entry name" value="(Trans)glycosidases"/>
    <property type="match status" value="1"/>
</dbReference>
<keyword evidence="11 14" id="KW-0326">Glycosidase</keyword>
<keyword evidence="9" id="KW-0843">Virulence</keyword>
<evidence type="ECO:0000256" key="8">
    <source>
        <dbReference type="ARBA" id="ARBA00023024"/>
    </source>
</evidence>
<feature type="chain" id="PRO_5046932963" description="chitinase" evidence="15">
    <location>
        <begin position="26"/>
        <end position="434"/>
    </location>
</feature>
<comment type="catalytic activity">
    <reaction evidence="1">
        <text>Random endo-hydrolysis of N-acetyl-beta-D-glucosaminide (1-&gt;4)-beta-linkages in chitin and chitodextrins.</text>
        <dbReference type="EC" id="3.2.1.14"/>
    </reaction>
</comment>
<name>A0ABR3YIB5_9PEZI</name>
<keyword evidence="7 14" id="KW-0378">Hydrolase</keyword>